<dbReference type="Proteomes" id="UP000321501">
    <property type="component" value="Chromosome"/>
</dbReference>
<evidence type="ECO:0000313" key="2">
    <source>
        <dbReference type="Proteomes" id="UP000321501"/>
    </source>
</evidence>
<dbReference type="NCBIfam" id="NF047389">
    <property type="entry name" value="ATPase_Sll1717"/>
    <property type="match status" value="1"/>
</dbReference>
<proteinExistence type="predicted"/>
<dbReference type="Gene3D" id="3.40.50.300">
    <property type="entry name" value="P-loop containing nucleotide triphosphate hydrolases"/>
    <property type="match status" value="1"/>
</dbReference>
<dbReference type="RefSeq" id="WP_146964196.1">
    <property type="nucleotide sequence ID" value="NZ_AP019835.1"/>
</dbReference>
<reference evidence="1 2" key="1">
    <citation type="submission" date="2019-07" db="EMBL/GenBank/DDBJ databases">
        <title>Complete Genome Sequence of Leptotrichia wadei Strain JMUB3934.</title>
        <authorList>
            <person name="Watanabe S."/>
            <person name="Cui L."/>
        </authorList>
    </citation>
    <scope>NUCLEOTIDE SEQUENCE [LARGE SCALE GENOMIC DNA]</scope>
    <source>
        <strain evidence="1 2">JMUB3934</strain>
    </source>
</reference>
<name>A0A510KDC4_9FUSO</name>
<evidence type="ECO:0000313" key="1">
    <source>
        <dbReference type="EMBL" id="BBM49680.1"/>
    </source>
</evidence>
<organism evidence="1 2">
    <name type="scientific">Leptotrichia wadei</name>
    <dbReference type="NCBI Taxonomy" id="157687"/>
    <lineage>
        <taxon>Bacteria</taxon>
        <taxon>Fusobacteriati</taxon>
        <taxon>Fusobacteriota</taxon>
        <taxon>Fusobacteriia</taxon>
        <taxon>Fusobacteriales</taxon>
        <taxon>Leptotrichiaceae</taxon>
        <taxon>Leptotrichia</taxon>
    </lineage>
</organism>
<gene>
    <name evidence="1" type="ORF">JMUB3934_0976</name>
</gene>
<dbReference type="InterPro" id="IPR027417">
    <property type="entry name" value="P-loop_NTPase"/>
</dbReference>
<dbReference type="AlphaFoldDB" id="A0A510KDC4"/>
<dbReference type="EMBL" id="AP019835">
    <property type="protein sequence ID" value="BBM49680.1"/>
    <property type="molecule type" value="Genomic_DNA"/>
</dbReference>
<dbReference type="SUPFAM" id="SSF52540">
    <property type="entry name" value="P-loop containing nucleoside triphosphate hydrolases"/>
    <property type="match status" value="2"/>
</dbReference>
<accession>A0A510KDC4</accession>
<dbReference type="InterPro" id="IPR059206">
    <property type="entry name" value="Sll1717-like"/>
</dbReference>
<sequence length="485" mass="58526">MENRRIIEGIVKSFKIDGKDEDLKYYEDVFDVYDFVRQEKFLILGYKGTGKTYFLKKVRKIKEESNFKIINCNMEKFYLILNKLDKNKIKDIKKELDMIWKFMIFIEIFKKIKDEKMDGENRKSLRLINKFLQKNSFLLNLSSDKILNKIIEKKIETEIETDLVQKLLSAIRNKFTFKEQKNSIKAEYYDFLEDFEEKISSILQECSFGIGIFFDELDSKFEKGDENEKILLSLLEETKRLNYEYENLDIFVCLRTEIFELLNSPDLNKIKEDKSIIFKWDRQTLLKVIKKRFGEENTSDSVFLRKYFESNKKRINLKNNKKKIEIFKYILNKTRYRPRDVVAFFKYIFENNPEIPIINETLDKEYGYSSYLYQEIKNELSGFYDNRKIENIFNRIKKFNKSAFIIEDFLKENGIDKKQKEFYLKFFKKLYDLGIINIVQIQNGHKENILNYNIDGSYLLDERCFVAINYGLRNHLKLYNPNSNN</sequence>
<protein>
    <submittedName>
        <fullName evidence="1">Uncharacterized protein</fullName>
    </submittedName>
</protein>